<keyword evidence="2" id="KW-0472">Membrane</keyword>
<evidence type="ECO:0000256" key="1">
    <source>
        <dbReference type="ARBA" id="ARBA00006068"/>
    </source>
</evidence>
<dbReference type="PANTHER" id="PTHR33392:SF6">
    <property type="entry name" value="POLYISOPRENYL-TEICHOIC ACID--PEPTIDOGLYCAN TEICHOIC ACID TRANSFERASE TAGU"/>
    <property type="match status" value="1"/>
</dbReference>
<feature type="domain" description="Cell envelope-related transcriptional attenuator" evidence="3">
    <location>
        <begin position="106"/>
        <end position="276"/>
    </location>
</feature>
<evidence type="ECO:0000313" key="4">
    <source>
        <dbReference type="EMBL" id="KKR63355.1"/>
    </source>
</evidence>
<gene>
    <name evidence="4" type="ORF">UU03_C0006G0009</name>
</gene>
<dbReference type="AlphaFoldDB" id="A0A0G0UUN0"/>
<reference evidence="4 5" key="1">
    <citation type="journal article" date="2015" name="Nature">
        <title>rRNA introns, odd ribosomes, and small enigmatic genomes across a large radiation of phyla.</title>
        <authorList>
            <person name="Brown C.T."/>
            <person name="Hug L.A."/>
            <person name="Thomas B.C."/>
            <person name="Sharon I."/>
            <person name="Castelle C.J."/>
            <person name="Singh A."/>
            <person name="Wilkins M.J."/>
            <person name="Williams K.H."/>
            <person name="Banfield J.F."/>
        </authorList>
    </citation>
    <scope>NUCLEOTIDE SEQUENCE [LARGE SCALE GENOMIC DNA]</scope>
</reference>
<dbReference type="InterPro" id="IPR050922">
    <property type="entry name" value="LytR/CpsA/Psr_CW_biosynth"/>
</dbReference>
<dbReference type="EMBL" id="LBZB01000006">
    <property type="protein sequence ID" value="KKR63355.1"/>
    <property type="molecule type" value="Genomic_DNA"/>
</dbReference>
<dbReference type="NCBIfam" id="TIGR00350">
    <property type="entry name" value="lytR_cpsA_psr"/>
    <property type="match status" value="1"/>
</dbReference>
<keyword evidence="2" id="KW-0812">Transmembrane</keyword>
<name>A0A0G0UUN0_9BACT</name>
<protein>
    <submittedName>
        <fullName evidence="4">Cell envelope-related transcriptional attenuator</fullName>
    </submittedName>
</protein>
<evidence type="ECO:0000256" key="2">
    <source>
        <dbReference type="SAM" id="Phobius"/>
    </source>
</evidence>
<comment type="similarity">
    <text evidence="1">Belongs to the LytR/CpsA/Psr (LCP) family.</text>
</comment>
<dbReference type="Proteomes" id="UP000034613">
    <property type="component" value="Unassembled WGS sequence"/>
</dbReference>
<dbReference type="Gene3D" id="3.40.630.190">
    <property type="entry name" value="LCP protein"/>
    <property type="match status" value="1"/>
</dbReference>
<accession>A0A0G0UUN0</accession>
<feature type="transmembrane region" description="Helical" evidence="2">
    <location>
        <begin position="33"/>
        <end position="58"/>
    </location>
</feature>
<evidence type="ECO:0000313" key="5">
    <source>
        <dbReference type="Proteomes" id="UP000034613"/>
    </source>
</evidence>
<evidence type="ECO:0000259" key="3">
    <source>
        <dbReference type="Pfam" id="PF03816"/>
    </source>
</evidence>
<comment type="caution">
    <text evidence="4">The sequence shown here is derived from an EMBL/GenBank/DDBJ whole genome shotgun (WGS) entry which is preliminary data.</text>
</comment>
<dbReference type="PANTHER" id="PTHR33392">
    <property type="entry name" value="POLYISOPRENYL-TEICHOIC ACID--PEPTIDOGLYCAN TEICHOIC ACID TRANSFERASE TAGU"/>
    <property type="match status" value="1"/>
</dbReference>
<organism evidence="4 5">
    <name type="scientific">Candidatus Woesebacteria bacterium GW2011_GWA1_40_45</name>
    <dbReference type="NCBI Taxonomy" id="1618554"/>
    <lineage>
        <taxon>Bacteria</taxon>
        <taxon>Candidatus Woeseibacteriota</taxon>
    </lineage>
</organism>
<dbReference type="Pfam" id="PF03816">
    <property type="entry name" value="LytR_cpsA_psr"/>
    <property type="match status" value="1"/>
</dbReference>
<keyword evidence="2" id="KW-1133">Transmembrane helix</keyword>
<proteinExistence type="inferred from homology"/>
<dbReference type="InterPro" id="IPR004474">
    <property type="entry name" value="LytR_CpsA_psr"/>
</dbReference>
<sequence length="367" mass="40962">MDELQANSTTEEGLPKRKVLFSRIKRKFLSHVWLARLGILFGILAGFSLIFILLSALATKTHLLDYMKIAGDFISTPISKIKSVDKRVNLLIMGKAGEGHAGADLTDTMIFTSVSLVRPKIVLISVPRDIWIPAIRAKINSAYYWGNQKESDGGLTLAKSTVEEIVGEPVHYGLVLDFNGFVKIIDVLGGINVMVERAFVDEMYPIAGRENDQCSGSDPEFKCRYETLKFESGSQKMDGETTLKFVRSRNAQGDEGTDIAREARQTKVIAALRQKVFSAGVLLSPSKLFGIWRVIKESTLTDIEPSEAAILIRRVINARNNVESYVLPEEFLENPPISARYDNQYVFIPESGSWKEVQVWIASQVKN</sequence>